<dbReference type="CDD" id="cd00755">
    <property type="entry name" value="YgdL_like"/>
    <property type="match status" value="1"/>
</dbReference>
<comment type="caution">
    <text evidence="2">The sequence shown here is derived from an EMBL/GenBank/DDBJ whole genome shotgun (WGS) entry which is preliminary data.</text>
</comment>
<gene>
    <name evidence="2" type="ORF">HNQ46_001260</name>
</gene>
<feature type="domain" description="THIF-type NAD/FAD binding fold" evidence="1">
    <location>
        <begin position="10"/>
        <end position="270"/>
    </location>
</feature>
<dbReference type="EMBL" id="JACHHH010000005">
    <property type="protein sequence ID" value="MBB6041283.1"/>
    <property type="molecule type" value="Genomic_DNA"/>
</dbReference>
<dbReference type="GO" id="GO:0061503">
    <property type="term" value="F:tRNA threonylcarbamoyladenosine dehydratase"/>
    <property type="evidence" value="ECO:0007669"/>
    <property type="project" value="TreeGrafter"/>
</dbReference>
<sequence length="271" mass="29368">MEGQFSRTERLLGADAVEKLSKAKVIVFGIGGVGGYCVESLVRSGVGQIDVVDDDVVCLSNLNRQIIATRDTVGRAKVEIAEERIHSINPDCKVRAFRCFYLPETKDQFDFSAYDYVVDAVDTVAAKLSLIEAAKEAGVPIISAMGAGNKLNPAGFKVADLYETKICPLAKVMRRECKKRGIESLKVVYSEEMPRKPIESIEQEEEVQTVSELPHTENSGADLEIAKAKEAGADLEIPKAKGKRSIPGSVAFVPPVVGLIMGGEIVKDLLQ</sequence>
<evidence type="ECO:0000313" key="3">
    <source>
        <dbReference type="Proteomes" id="UP000522163"/>
    </source>
</evidence>
<dbReference type="InterPro" id="IPR035985">
    <property type="entry name" value="Ubiquitin-activating_enz"/>
</dbReference>
<dbReference type="PANTHER" id="PTHR43267:SF1">
    <property type="entry name" value="TRNA THREONYLCARBAMOYLADENOSINE DEHYDRATASE"/>
    <property type="match status" value="1"/>
</dbReference>
<proteinExistence type="predicted"/>
<accession>A0A7W9W293</accession>
<dbReference type="InterPro" id="IPR000594">
    <property type="entry name" value="ThiF_NAD_FAD-bd"/>
</dbReference>
<dbReference type="Proteomes" id="UP000522163">
    <property type="component" value="Unassembled WGS sequence"/>
</dbReference>
<name>A0A7W9W293_9FIRM</name>
<dbReference type="RefSeq" id="WP_183683877.1">
    <property type="nucleotide sequence ID" value="NZ_JACHHH010000005.1"/>
</dbReference>
<evidence type="ECO:0000259" key="1">
    <source>
        <dbReference type="Pfam" id="PF00899"/>
    </source>
</evidence>
<protein>
    <submittedName>
        <fullName evidence="2">tRNA A37 threonylcarbamoyladenosine dehydratase</fullName>
    </submittedName>
</protein>
<dbReference type="GeneID" id="85014802"/>
<dbReference type="GO" id="GO:0061504">
    <property type="term" value="P:cyclic threonylcarbamoyladenosine biosynthetic process"/>
    <property type="evidence" value="ECO:0007669"/>
    <property type="project" value="TreeGrafter"/>
</dbReference>
<evidence type="ECO:0000313" key="2">
    <source>
        <dbReference type="EMBL" id="MBB6041283.1"/>
    </source>
</evidence>
<dbReference type="InterPro" id="IPR045886">
    <property type="entry name" value="ThiF/MoeB/HesA"/>
</dbReference>
<dbReference type="PANTHER" id="PTHR43267">
    <property type="entry name" value="TRNA THREONYLCARBAMOYLADENOSINE DEHYDRATASE"/>
    <property type="match status" value="1"/>
</dbReference>
<reference evidence="2 3" key="1">
    <citation type="submission" date="2020-08" db="EMBL/GenBank/DDBJ databases">
        <title>Genomic Encyclopedia of Type Strains, Phase IV (KMG-IV): sequencing the most valuable type-strain genomes for metagenomic binning, comparative biology and taxonomic classification.</title>
        <authorList>
            <person name="Goeker M."/>
        </authorList>
    </citation>
    <scope>NUCLEOTIDE SEQUENCE [LARGE SCALE GENOMIC DNA]</scope>
    <source>
        <strain evidence="2 3">DSM 17245</strain>
    </source>
</reference>
<dbReference type="AlphaFoldDB" id="A0A7W9W293"/>
<dbReference type="SUPFAM" id="SSF69572">
    <property type="entry name" value="Activating enzymes of the ubiquitin-like proteins"/>
    <property type="match status" value="1"/>
</dbReference>
<dbReference type="GO" id="GO:0008641">
    <property type="term" value="F:ubiquitin-like modifier activating enzyme activity"/>
    <property type="evidence" value="ECO:0007669"/>
    <property type="project" value="InterPro"/>
</dbReference>
<dbReference type="Gene3D" id="3.40.50.720">
    <property type="entry name" value="NAD(P)-binding Rossmann-like Domain"/>
    <property type="match status" value="1"/>
</dbReference>
<dbReference type="Pfam" id="PF00899">
    <property type="entry name" value="ThiF"/>
    <property type="match status" value="1"/>
</dbReference>
<organism evidence="2 3">
    <name type="scientific">Oribacterium sinus</name>
    <dbReference type="NCBI Taxonomy" id="237576"/>
    <lineage>
        <taxon>Bacteria</taxon>
        <taxon>Bacillati</taxon>
        <taxon>Bacillota</taxon>
        <taxon>Clostridia</taxon>
        <taxon>Lachnospirales</taxon>
        <taxon>Lachnospiraceae</taxon>
        <taxon>Oribacterium</taxon>
    </lineage>
</organism>